<evidence type="ECO:0000256" key="10">
    <source>
        <dbReference type="SAM" id="Coils"/>
    </source>
</evidence>
<keyword evidence="6 10" id="KW-0175">Coiled coil</keyword>
<gene>
    <name evidence="12" type="primary">spc25</name>
    <name evidence="12" type="ORF">SOMG_00535</name>
</gene>
<dbReference type="GO" id="GO:0051301">
    <property type="term" value="P:cell division"/>
    <property type="evidence" value="ECO:0007669"/>
    <property type="project" value="UniProtKB-UniRule"/>
</dbReference>
<dbReference type="PANTHER" id="PTHR14281:SF0">
    <property type="entry name" value="KINETOCHORE PROTEIN SPC25"/>
    <property type="match status" value="1"/>
</dbReference>
<dbReference type="InterPro" id="IPR013255">
    <property type="entry name" value="Spc25_C"/>
</dbReference>
<dbReference type="AlphaFoldDB" id="A0AAE9W8P1"/>
<dbReference type="PANTHER" id="PTHR14281">
    <property type="entry name" value="KINETOCHORE PROTEIN SPC25-RELATED"/>
    <property type="match status" value="1"/>
</dbReference>
<dbReference type="GO" id="GO:0031262">
    <property type="term" value="C:Ndc80 complex"/>
    <property type="evidence" value="ECO:0007669"/>
    <property type="project" value="InterPro"/>
</dbReference>
<name>A0AAE9W8P1_9SCHI</name>
<evidence type="ECO:0000256" key="4">
    <source>
        <dbReference type="ARBA" id="ARBA00022776"/>
    </source>
</evidence>
<keyword evidence="9" id="KW-0539">Nucleus</keyword>
<reference evidence="12 13" key="1">
    <citation type="journal article" date="2023" name="G3 (Bethesda)">
        <title>A high-quality reference genome for the fission yeast Schizosaccharomyces osmophilus.</title>
        <authorList>
            <person name="Jia G.S."/>
            <person name="Zhang W.C."/>
            <person name="Liang Y."/>
            <person name="Liu X.H."/>
            <person name="Rhind N."/>
            <person name="Pidoux A."/>
            <person name="Brysch-Herzberg M."/>
            <person name="Du L.L."/>
        </authorList>
    </citation>
    <scope>NUCLEOTIDE SEQUENCE [LARGE SCALE GENOMIC DNA]</scope>
    <source>
        <strain evidence="12 13">CBS 15793</strain>
    </source>
</reference>
<evidence type="ECO:0000259" key="11">
    <source>
        <dbReference type="Pfam" id="PF08234"/>
    </source>
</evidence>
<accession>A0AAE9W8P1</accession>
<organism evidence="12 13">
    <name type="scientific">Schizosaccharomyces osmophilus</name>
    <dbReference type="NCBI Taxonomy" id="2545709"/>
    <lineage>
        <taxon>Eukaryota</taxon>
        <taxon>Fungi</taxon>
        <taxon>Dikarya</taxon>
        <taxon>Ascomycota</taxon>
        <taxon>Taphrinomycotina</taxon>
        <taxon>Schizosaccharomycetes</taxon>
        <taxon>Schizosaccharomycetales</taxon>
        <taxon>Schizosaccharomycetaceae</taxon>
        <taxon>Schizosaccharomyces</taxon>
    </lineage>
</organism>
<sequence length="235" mass="28476">MTLSNFPDLELNYNDLKLKISNFNSIFDRFLQDERKQLLNNKNEYLKELSTVYENQKNSEKTLDHLRAREQSFNELLEKERVEREATEQEIQTIQGKAEAMQKRKQTILDEIERCRVVLTTKRHTKEELDSLKRKQEQLNMPELQFWQDYLGLRMEGVHEEVIRFVFTNIDEKNWDKPFSFQINLSHIDYEVTHCRPPLLILDDLVKKLNQSRDFYQFLRDIRKGFIDYHKGRES</sequence>
<evidence type="ECO:0000256" key="2">
    <source>
        <dbReference type="ARBA" id="ARBA00022454"/>
    </source>
</evidence>
<keyword evidence="5 9" id="KW-0995">Kinetochore</keyword>
<evidence type="ECO:0000256" key="8">
    <source>
        <dbReference type="ARBA" id="ARBA00023328"/>
    </source>
</evidence>
<comment type="similarity">
    <text evidence="1 9">Belongs to the SPC25 family.</text>
</comment>
<dbReference type="Pfam" id="PF08234">
    <property type="entry name" value="Spindle_Spc25"/>
    <property type="match status" value="1"/>
</dbReference>
<dbReference type="GO" id="GO:0007059">
    <property type="term" value="P:chromosome segregation"/>
    <property type="evidence" value="ECO:0007669"/>
    <property type="project" value="InterPro"/>
</dbReference>
<keyword evidence="2 9" id="KW-0158">Chromosome</keyword>
<keyword evidence="8 9" id="KW-0137">Centromere</keyword>
<evidence type="ECO:0000256" key="5">
    <source>
        <dbReference type="ARBA" id="ARBA00022838"/>
    </source>
</evidence>
<dbReference type="InterPro" id="IPR045143">
    <property type="entry name" value="Spc25"/>
</dbReference>
<proteinExistence type="inferred from homology"/>
<dbReference type="GO" id="GO:0005634">
    <property type="term" value="C:nucleus"/>
    <property type="evidence" value="ECO:0007669"/>
    <property type="project" value="UniProtKB-SubCell"/>
</dbReference>
<keyword evidence="3 9" id="KW-0132">Cell division</keyword>
<evidence type="ECO:0000256" key="6">
    <source>
        <dbReference type="ARBA" id="ARBA00023054"/>
    </source>
</evidence>
<dbReference type="Gene3D" id="3.30.457.50">
    <property type="entry name" value="Chromosome segregation protein Spc25"/>
    <property type="match status" value="1"/>
</dbReference>
<comment type="subcellular location">
    <subcellularLocation>
        <location evidence="9">Nucleus</location>
    </subcellularLocation>
    <subcellularLocation>
        <location evidence="9">Chromosome</location>
        <location evidence="9">Centromere</location>
        <location evidence="9">Kinetochore</location>
    </subcellularLocation>
</comment>
<comment type="subunit">
    <text evidence="9">Component of the NDC80 complex.</text>
</comment>
<dbReference type="EMBL" id="CP115611">
    <property type="protein sequence ID" value="WBW71380.1"/>
    <property type="molecule type" value="Genomic_DNA"/>
</dbReference>
<dbReference type="FunFam" id="3.30.457.50:FF:000001">
    <property type="entry name" value="Probable kinetochore protein spc25"/>
    <property type="match status" value="1"/>
</dbReference>
<evidence type="ECO:0000313" key="13">
    <source>
        <dbReference type="Proteomes" id="UP001212411"/>
    </source>
</evidence>
<evidence type="ECO:0000256" key="1">
    <source>
        <dbReference type="ARBA" id="ARBA00006379"/>
    </source>
</evidence>
<keyword evidence="4 9" id="KW-0498">Mitosis</keyword>
<keyword evidence="13" id="KW-1185">Reference proteome</keyword>
<comment type="function">
    <text evidence="9">Acts as a component of the essential kinetochore-associated NDC80 complex, which is required for chromosome segregation and spindle checkpoint activity.</text>
</comment>
<dbReference type="KEGG" id="som:SOMG_00535"/>
<dbReference type="RefSeq" id="XP_056035623.1">
    <property type="nucleotide sequence ID" value="XM_056179329.1"/>
</dbReference>
<feature type="domain" description="Chromosome segregation protein Spc25 C-terminal" evidence="11">
    <location>
        <begin position="158"/>
        <end position="226"/>
    </location>
</feature>
<keyword evidence="7 9" id="KW-0131">Cell cycle</keyword>
<evidence type="ECO:0000256" key="9">
    <source>
        <dbReference type="RuleBase" id="RU367150"/>
    </source>
</evidence>
<evidence type="ECO:0000256" key="7">
    <source>
        <dbReference type="ARBA" id="ARBA00023306"/>
    </source>
</evidence>
<dbReference type="Proteomes" id="UP001212411">
    <property type="component" value="Chromosome 1"/>
</dbReference>
<feature type="coiled-coil region" evidence="10">
    <location>
        <begin position="28"/>
        <end position="104"/>
    </location>
</feature>
<evidence type="ECO:0000256" key="3">
    <source>
        <dbReference type="ARBA" id="ARBA00022618"/>
    </source>
</evidence>
<evidence type="ECO:0000313" key="12">
    <source>
        <dbReference type="EMBL" id="WBW71380.1"/>
    </source>
</evidence>
<protein>
    <recommendedName>
        <fullName evidence="9">Kinetochore protein SPC25</fullName>
    </recommendedName>
</protein>
<dbReference type="GeneID" id="80874018"/>
<dbReference type="CDD" id="cd23784">
    <property type="entry name" value="RWD_Spc25"/>
    <property type="match status" value="1"/>
</dbReference>